<proteinExistence type="predicted"/>
<evidence type="ECO:0000313" key="3">
    <source>
        <dbReference type="Proteomes" id="UP000007305"/>
    </source>
</evidence>
<feature type="region of interest" description="Disordered" evidence="1">
    <location>
        <begin position="1"/>
        <end position="32"/>
    </location>
</feature>
<name>A0A804Q9M5_MAIZE</name>
<reference evidence="3" key="1">
    <citation type="submission" date="2015-12" db="EMBL/GenBank/DDBJ databases">
        <title>Update maize B73 reference genome by single molecule sequencing technologies.</title>
        <authorList>
            <consortium name="Maize Genome Sequencing Project"/>
            <person name="Ware D."/>
        </authorList>
    </citation>
    <scope>NUCLEOTIDE SEQUENCE [LARGE SCALE GENOMIC DNA]</scope>
    <source>
        <strain evidence="3">cv. B73</strain>
    </source>
</reference>
<reference evidence="2" key="3">
    <citation type="submission" date="2021-05" db="UniProtKB">
        <authorList>
            <consortium name="EnsemblPlants"/>
        </authorList>
    </citation>
    <scope>IDENTIFICATION</scope>
    <source>
        <strain evidence="2">cv. B73</strain>
    </source>
</reference>
<feature type="compositionally biased region" description="Polar residues" evidence="1">
    <location>
        <begin position="21"/>
        <end position="32"/>
    </location>
</feature>
<sequence>MKSNKERRGLTGVNDDDNGAAQKQQTTGGHHSVLQQHISLDILPNTWHARGGGSETKRAKVSGLLFCGEERGQGPKTGRHWPLAMGGARMGAMLPWETSLGVLHGCSDLGRSRGLFQALKHGGAEEGKGEIAGGAMDDGELAAAAVLWGREEEQGPRAGRHCSCYFPWERKKIGRREQQLWTGKVEVGHGRSRWGEAPREKVAPWEGKSRAP</sequence>
<evidence type="ECO:0000256" key="1">
    <source>
        <dbReference type="SAM" id="MobiDB-lite"/>
    </source>
</evidence>
<protein>
    <submittedName>
        <fullName evidence="2">Uncharacterized protein</fullName>
    </submittedName>
</protein>
<dbReference type="AlphaFoldDB" id="A0A804Q9M5"/>
<evidence type="ECO:0000313" key="2">
    <source>
        <dbReference type="EnsemblPlants" id="Zm00001eb307830_P001"/>
    </source>
</evidence>
<keyword evidence="3" id="KW-1185">Reference proteome</keyword>
<dbReference type="EnsemblPlants" id="Zm00001eb307830_T001">
    <property type="protein sequence ID" value="Zm00001eb307830_P001"/>
    <property type="gene ID" value="Zm00001eb307830"/>
</dbReference>
<reference evidence="2" key="2">
    <citation type="submission" date="2019-07" db="EMBL/GenBank/DDBJ databases">
        <authorList>
            <person name="Seetharam A."/>
            <person name="Woodhouse M."/>
            <person name="Cannon E."/>
        </authorList>
    </citation>
    <scope>NUCLEOTIDE SEQUENCE [LARGE SCALE GENOMIC DNA]</scope>
    <source>
        <strain evidence="2">cv. B73</strain>
    </source>
</reference>
<feature type="region of interest" description="Disordered" evidence="1">
    <location>
        <begin position="189"/>
        <end position="212"/>
    </location>
</feature>
<dbReference type="Proteomes" id="UP000007305">
    <property type="component" value="Chromosome 7"/>
</dbReference>
<organism evidence="2 3">
    <name type="scientific">Zea mays</name>
    <name type="common">Maize</name>
    <dbReference type="NCBI Taxonomy" id="4577"/>
    <lineage>
        <taxon>Eukaryota</taxon>
        <taxon>Viridiplantae</taxon>
        <taxon>Streptophyta</taxon>
        <taxon>Embryophyta</taxon>
        <taxon>Tracheophyta</taxon>
        <taxon>Spermatophyta</taxon>
        <taxon>Magnoliopsida</taxon>
        <taxon>Liliopsida</taxon>
        <taxon>Poales</taxon>
        <taxon>Poaceae</taxon>
        <taxon>PACMAD clade</taxon>
        <taxon>Panicoideae</taxon>
        <taxon>Andropogonodae</taxon>
        <taxon>Andropogoneae</taxon>
        <taxon>Tripsacinae</taxon>
        <taxon>Zea</taxon>
    </lineage>
</organism>
<accession>A0A804Q9M5</accession>
<dbReference type="Gramene" id="Zm00001eb307830_T001">
    <property type="protein sequence ID" value="Zm00001eb307830_P001"/>
    <property type="gene ID" value="Zm00001eb307830"/>
</dbReference>
<dbReference type="InParanoid" id="A0A804Q9M5"/>